<protein>
    <submittedName>
        <fullName evidence="2">Uncharacterized protein</fullName>
    </submittedName>
</protein>
<dbReference type="GeneID" id="10328666"/>
<dbReference type="EMBL" id="GU071098">
    <property type="protein sequence ID" value="ADO98163.1"/>
    <property type="molecule type" value="Genomic_DNA"/>
</dbReference>
<dbReference type="RefSeq" id="YP_004324150.1">
    <property type="nucleotide sequence ID" value="NC_015287.1"/>
</dbReference>
<feature type="region of interest" description="Disordered" evidence="1">
    <location>
        <begin position="1"/>
        <end position="50"/>
    </location>
</feature>
<feature type="compositionally biased region" description="Polar residues" evidence="1">
    <location>
        <begin position="1"/>
        <end position="11"/>
    </location>
</feature>
<dbReference type="Proteomes" id="UP000006527">
    <property type="component" value="Segment"/>
</dbReference>
<sequence>MDSDPTKSPLNVESAGLKSGSVKGQYDVSAQARKKAAANTNSNQSPLAAG</sequence>
<evidence type="ECO:0000256" key="1">
    <source>
        <dbReference type="SAM" id="MobiDB-lite"/>
    </source>
</evidence>
<dbReference type="KEGG" id="vg:10328666"/>
<reference evidence="2 3" key="1">
    <citation type="journal article" date="2010" name="Environ. Microbiol.">
        <title>Genomic analysis of oceanic cyanobacterial myoviruses compared with T4-like myoviruses from diverse hosts and environments.</title>
        <authorList>
            <person name="Sullivan M.B."/>
            <person name="Huang K.H."/>
            <person name="Ignacio-Espinoza J.C."/>
            <person name="Berlin A.M."/>
            <person name="Kelly L."/>
            <person name="Weigele P.R."/>
            <person name="DeFrancesco A.S."/>
            <person name="Kern S.E."/>
            <person name="Thompson L.R."/>
            <person name="Young S."/>
            <person name="Yandava C."/>
            <person name="Fu R."/>
            <person name="Krastins B."/>
            <person name="Chase M."/>
            <person name="Sarracino D."/>
            <person name="Osburne M.S."/>
            <person name="Henn M.R."/>
            <person name="Chisholm S.W."/>
        </authorList>
    </citation>
    <scope>NUCLEOTIDE SEQUENCE [LARGE SCALE GENOMIC DNA]</scope>
    <source>
        <strain evidence="2">8109-3</strain>
    </source>
</reference>
<gene>
    <name evidence="2" type="ORF">SSSM7_097</name>
</gene>
<feature type="compositionally biased region" description="Polar residues" evidence="1">
    <location>
        <begin position="38"/>
        <end position="50"/>
    </location>
</feature>
<organism evidence="2 3">
    <name type="scientific">Synechococcus phage S-SSM7</name>
    <dbReference type="NCBI Taxonomy" id="445686"/>
    <lineage>
        <taxon>Viruses</taxon>
        <taxon>Duplodnaviria</taxon>
        <taxon>Heunggongvirae</taxon>
        <taxon>Uroviricota</taxon>
        <taxon>Caudoviricetes</taxon>
        <taxon>Pantevenvirales</taxon>
        <taxon>Kyanoviridae</taxon>
        <taxon>Lipsvirus</taxon>
        <taxon>Lipsvirus ssm7</taxon>
    </lineage>
</organism>
<evidence type="ECO:0000313" key="2">
    <source>
        <dbReference type="EMBL" id="ADO98163.1"/>
    </source>
</evidence>
<evidence type="ECO:0000313" key="3">
    <source>
        <dbReference type="Proteomes" id="UP000006527"/>
    </source>
</evidence>
<proteinExistence type="predicted"/>
<name>E3SL15_9CAUD</name>
<keyword evidence="3" id="KW-1185">Reference proteome</keyword>
<accession>E3SL15</accession>